<accession>A0AAN9DK11</accession>
<comment type="caution">
    <text evidence="2">The sequence shown here is derived from an EMBL/GenBank/DDBJ whole genome shotgun (WGS) entry which is preliminary data.</text>
</comment>
<sequence>MTWLFVRVDGSRSFLCSVARAPLCCHLNTDTQPDSTYSAAAANQEIVGRTNERENESSRHNDTAEIQGTVTANI</sequence>
<evidence type="ECO:0000313" key="2">
    <source>
        <dbReference type="EMBL" id="KAK7173608.1"/>
    </source>
</evidence>
<keyword evidence="3" id="KW-1185">Reference proteome</keyword>
<dbReference type="AlphaFoldDB" id="A0AAN9DK11"/>
<name>A0AAN9DK11_9TELE</name>
<proteinExistence type="predicted"/>
<dbReference type="Proteomes" id="UP001364617">
    <property type="component" value="Unassembled WGS sequence"/>
</dbReference>
<evidence type="ECO:0000256" key="1">
    <source>
        <dbReference type="SAM" id="MobiDB-lite"/>
    </source>
</evidence>
<feature type="compositionally biased region" description="Basic and acidic residues" evidence="1">
    <location>
        <begin position="50"/>
        <end position="63"/>
    </location>
</feature>
<gene>
    <name evidence="2" type="ORF">R3I93_003431</name>
</gene>
<organism evidence="2 3">
    <name type="scientific">Phoxinus phoxinus</name>
    <name type="common">Eurasian minnow</name>
    <dbReference type="NCBI Taxonomy" id="58324"/>
    <lineage>
        <taxon>Eukaryota</taxon>
        <taxon>Metazoa</taxon>
        <taxon>Chordata</taxon>
        <taxon>Craniata</taxon>
        <taxon>Vertebrata</taxon>
        <taxon>Euteleostomi</taxon>
        <taxon>Actinopterygii</taxon>
        <taxon>Neopterygii</taxon>
        <taxon>Teleostei</taxon>
        <taxon>Ostariophysi</taxon>
        <taxon>Cypriniformes</taxon>
        <taxon>Leuciscidae</taxon>
        <taxon>Phoxininae</taxon>
        <taxon>Phoxinus</taxon>
    </lineage>
</organism>
<evidence type="ECO:0000313" key="3">
    <source>
        <dbReference type="Proteomes" id="UP001364617"/>
    </source>
</evidence>
<dbReference type="EMBL" id="JAYKXH010000003">
    <property type="protein sequence ID" value="KAK7173608.1"/>
    <property type="molecule type" value="Genomic_DNA"/>
</dbReference>
<protein>
    <submittedName>
        <fullName evidence="2">Uncharacterized protein</fullName>
    </submittedName>
</protein>
<feature type="region of interest" description="Disordered" evidence="1">
    <location>
        <begin position="49"/>
        <end position="74"/>
    </location>
</feature>
<reference evidence="2 3" key="1">
    <citation type="submission" date="2024-02" db="EMBL/GenBank/DDBJ databases">
        <title>Chromosome-level genome assembly of the Eurasian Minnow (Phoxinus phoxinus).</title>
        <authorList>
            <person name="Oriowo T.O."/>
            <person name="Martin S."/>
            <person name="Stange M."/>
            <person name="Chrysostomakis Y."/>
            <person name="Brown T."/>
            <person name="Winkler S."/>
            <person name="Kukowka S."/>
            <person name="Myers E.W."/>
            <person name="Bohne A."/>
        </authorList>
    </citation>
    <scope>NUCLEOTIDE SEQUENCE [LARGE SCALE GENOMIC DNA]</scope>
    <source>
        <strain evidence="2">ZFMK-TIS-60720</strain>
        <tissue evidence="2">Whole Organism</tissue>
    </source>
</reference>
<feature type="compositionally biased region" description="Polar residues" evidence="1">
    <location>
        <begin position="64"/>
        <end position="74"/>
    </location>
</feature>